<sequence length="124" mass="12817">MAIETEKEIGIGTEVEYVTGTGIVTGRETEMGIGNGRGLETGGMIMIGGPGMLTGKAGEIMKGAHVMGADVMKKVDLVEAIAGVGAGVRLGAEVGAYKLAVHHLIATLVHIGMDPRRRLQHLAI</sequence>
<dbReference type="AlphaFoldDB" id="A0A2P2II70"/>
<dbReference type="EMBL" id="GGEC01000433">
    <property type="protein sequence ID" value="MBW80916.1"/>
    <property type="molecule type" value="Transcribed_RNA"/>
</dbReference>
<evidence type="ECO:0000313" key="1">
    <source>
        <dbReference type="EMBL" id="MBW80916.1"/>
    </source>
</evidence>
<name>A0A2P2II70_RHIMU</name>
<organism evidence="1">
    <name type="scientific">Rhizophora mucronata</name>
    <name type="common">Asiatic mangrove</name>
    <dbReference type="NCBI Taxonomy" id="61149"/>
    <lineage>
        <taxon>Eukaryota</taxon>
        <taxon>Viridiplantae</taxon>
        <taxon>Streptophyta</taxon>
        <taxon>Embryophyta</taxon>
        <taxon>Tracheophyta</taxon>
        <taxon>Spermatophyta</taxon>
        <taxon>Magnoliopsida</taxon>
        <taxon>eudicotyledons</taxon>
        <taxon>Gunneridae</taxon>
        <taxon>Pentapetalae</taxon>
        <taxon>rosids</taxon>
        <taxon>fabids</taxon>
        <taxon>Malpighiales</taxon>
        <taxon>Rhizophoraceae</taxon>
        <taxon>Rhizophora</taxon>
    </lineage>
</organism>
<proteinExistence type="predicted"/>
<reference evidence="1" key="1">
    <citation type="submission" date="2018-02" db="EMBL/GenBank/DDBJ databases">
        <title>Rhizophora mucronata_Transcriptome.</title>
        <authorList>
            <person name="Meera S.P."/>
            <person name="Sreeshan A."/>
            <person name="Augustine A."/>
        </authorList>
    </citation>
    <scope>NUCLEOTIDE SEQUENCE</scope>
    <source>
        <tissue evidence="1">Leaf</tissue>
    </source>
</reference>
<protein>
    <submittedName>
        <fullName evidence="1">Pre-mRNA-splicing factor 38B isoform X2</fullName>
    </submittedName>
</protein>
<accession>A0A2P2II70</accession>